<reference evidence="3" key="1">
    <citation type="submission" date="2016-06" db="EMBL/GenBank/DDBJ databases">
        <title>Parallel loss of symbiosis genes in relatives of nitrogen-fixing non-legume Parasponia.</title>
        <authorList>
            <person name="Van Velzen R."/>
            <person name="Holmer R."/>
            <person name="Bu F."/>
            <person name="Rutten L."/>
            <person name="Van Zeijl A."/>
            <person name="Liu W."/>
            <person name="Santuari L."/>
            <person name="Cao Q."/>
            <person name="Sharma T."/>
            <person name="Shen D."/>
            <person name="Roswanjaya Y."/>
            <person name="Wardhani T."/>
            <person name="Kalhor M.S."/>
            <person name="Jansen J."/>
            <person name="Van den Hoogen J."/>
            <person name="Gungor B."/>
            <person name="Hartog M."/>
            <person name="Hontelez J."/>
            <person name="Verver J."/>
            <person name="Yang W.-C."/>
            <person name="Schijlen E."/>
            <person name="Repin R."/>
            <person name="Schilthuizen M."/>
            <person name="Schranz E."/>
            <person name="Heidstra R."/>
            <person name="Miyata K."/>
            <person name="Fedorova E."/>
            <person name="Kohlen W."/>
            <person name="Bisseling T."/>
            <person name="Smit S."/>
            <person name="Geurts R."/>
        </authorList>
    </citation>
    <scope>NUCLEOTIDE SEQUENCE [LARGE SCALE GENOMIC DNA]</scope>
    <source>
        <strain evidence="3">cv. RG33-2</strain>
    </source>
</reference>
<dbReference type="EMBL" id="JXTC01000067">
    <property type="protein sequence ID" value="PON92316.1"/>
    <property type="molecule type" value="Genomic_DNA"/>
</dbReference>
<feature type="non-terminal residue" evidence="2">
    <location>
        <position position="75"/>
    </location>
</feature>
<dbReference type="Proteomes" id="UP000237000">
    <property type="component" value="Unassembled WGS sequence"/>
</dbReference>
<dbReference type="InParanoid" id="A0A2P5F3E7"/>
<organism evidence="2 3">
    <name type="scientific">Trema orientale</name>
    <name type="common">Charcoal tree</name>
    <name type="synonym">Celtis orientalis</name>
    <dbReference type="NCBI Taxonomy" id="63057"/>
    <lineage>
        <taxon>Eukaryota</taxon>
        <taxon>Viridiplantae</taxon>
        <taxon>Streptophyta</taxon>
        <taxon>Embryophyta</taxon>
        <taxon>Tracheophyta</taxon>
        <taxon>Spermatophyta</taxon>
        <taxon>Magnoliopsida</taxon>
        <taxon>eudicotyledons</taxon>
        <taxon>Gunneridae</taxon>
        <taxon>Pentapetalae</taxon>
        <taxon>rosids</taxon>
        <taxon>fabids</taxon>
        <taxon>Rosales</taxon>
        <taxon>Cannabaceae</taxon>
        <taxon>Trema</taxon>
    </lineage>
</organism>
<feature type="compositionally biased region" description="Basic residues" evidence="1">
    <location>
        <begin position="65"/>
        <end position="75"/>
    </location>
</feature>
<proteinExistence type="predicted"/>
<sequence>MTTIIYQHTSGETWPSNPSLCQNLKKKDAYYNEVSKEGLGKVIKLNTLPKGARKLSSLPHNRPLDHHKHNSASSN</sequence>
<keyword evidence="3" id="KW-1185">Reference proteome</keyword>
<evidence type="ECO:0000313" key="2">
    <source>
        <dbReference type="EMBL" id="PON92316.1"/>
    </source>
</evidence>
<dbReference type="AlphaFoldDB" id="A0A2P5F3E7"/>
<protein>
    <submittedName>
        <fullName evidence="2">Uncharacterized protein</fullName>
    </submittedName>
</protein>
<comment type="caution">
    <text evidence="2">The sequence shown here is derived from an EMBL/GenBank/DDBJ whole genome shotgun (WGS) entry which is preliminary data.</text>
</comment>
<gene>
    <name evidence="2" type="ORF">TorRG33x02_119450</name>
</gene>
<evidence type="ECO:0000256" key="1">
    <source>
        <dbReference type="SAM" id="MobiDB-lite"/>
    </source>
</evidence>
<feature type="region of interest" description="Disordered" evidence="1">
    <location>
        <begin position="53"/>
        <end position="75"/>
    </location>
</feature>
<name>A0A2P5F3E7_TREOI</name>
<evidence type="ECO:0000313" key="3">
    <source>
        <dbReference type="Proteomes" id="UP000237000"/>
    </source>
</evidence>
<accession>A0A2P5F3E7</accession>